<reference evidence="2 3" key="1">
    <citation type="journal article" date="2010" name="Stand. Genomic Sci.">
        <title>Complete genome sequence of Streptosporangium roseum type strain (NI 9100).</title>
        <authorList>
            <person name="Nolan M."/>
            <person name="Sikorski J."/>
            <person name="Jando M."/>
            <person name="Lucas S."/>
            <person name="Lapidus A."/>
            <person name="Glavina Del Rio T."/>
            <person name="Chen F."/>
            <person name="Tice H."/>
            <person name="Pitluck S."/>
            <person name="Cheng J.F."/>
            <person name="Chertkov O."/>
            <person name="Sims D."/>
            <person name="Meincke L."/>
            <person name="Brettin T."/>
            <person name="Han C."/>
            <person name="Detter J.C."/>
            <person name="Bruce D."/>
            <person name="Goodwin L."/>
            <person name="Land M."/>
            <person name="Hauser L."/>
            <person name="Chang Y.J."/>
            <person name="Jeffries C.D."/>
            <person name="Ivanova N."/>
            <person name="Mavromatis K."/>
            <person name="Mikhailova N."/>
            <person name="Chen A."/>
            <person name="Palaniappan K."/>
            <person name="Chain P."/>
            <person name="Rohde M."/>
            <person name="Goker M."/>
            <person name="Bristow J."/>
            <person name="Eisen J.A."/>
            <person name="Markowitz V."/>
            <person name="Hugenholtz P."/>
            <person name="Kyrpides N.C."/>
            <person name="Klenk H.P."/>
        </authorList>
    </citation>
    <scope>NUCLEOTIDE SEQUENCE [LARGE SCALE GENOMIC DNA]</scope>
    <source>
        <strain evidence="3">ATCC 12428 / DSM 43021 / JCM 3005 / NI 9100</strain>
    </source>
</reference>
<evidence type="ECO:0000259" key="1">
    <source>
        <dbReference type="Pfam" id="PF13700"/>
    </source>
</evidence>
<sequence length="94" mass="10561">MPFEFLSDEQIARYGRFPEEPSTAELEQFFRLDRSALDALATKRRPATKLGWAVQWGTVRMLGVFLTDDPLAVPPEAVAFVAEQLDLDPAHLAD</sequence>
<proteinExistence type="predicted"/>
<protein>
    <submittedName>
        <fullName evidence="2">Transposase Tn3 family protein</fullName>
    </submittedName>
</protein>
<dbReference type="OrthoDB" id="3538665at2"/>
<dbReference type="EMBL" id="CP001814">
    <property type="protein sequence ID" value="ACZ83784.1"/>
    <property type="molecule type" value="Genomic_DNA"/>
</dbReference>
<organism evidence="2 3">
    <name type="scientific">Streptosporangium roseum (strain ATCC 12428 / DSM 43021 / JCM 3005 / KCTC 9067 / NCIMB 10171 / NRRL 2505 / NI 9100)</name>
    <dbReference type="NCBI Taxonomy" id="479432"/>
    <lineage>
        <taxon>Bacteria</taxon>
        <taxon>Bacillati</taxon>
        <taxon>Actinomycetota</taxon>
        <taxon>Actinomycetes</taxon>
        <taxon>Streptosporangiales</taxon>
        <taxon>Streptosporangiaceae</taxon>
        <taxon>Streptosporangium</taxon>
    </lineage>
</organism>
<feature type="domain" description="DUF4158" evidence="1">
    <location>
        <begin position="5"/>
        <end position="93"/>
    </location>
</feature>
<dbReference type="Pfam" id="PF13700">
    <property type="entry name" value="DUF4158"/>
    <property type="match status" value="1"/>
</dbReference>
<dbReference type="eggNOG" id="COG4644">
    <property type="taxonomic scope" value="Bacteria"/>
</dbReference>
<keyword evidence="3" id="KW-1185">Reference proteome</keyword>
<name>D2B671_STRRD</name>
<accession>D2B671</accession>
<evidence type="ECO:0000313" key="3">
    <source>
        <dbReference type="Proteomes" id="UP000002029"/>
    </source>
</evidence>
<dbReference type="InterPro" id="IPR025296">
    <property type="entry name" value="DUF4158"/>
</dbReference>
<dbReference type="Proteomes" id="UP000002029">
    <property type="component" value="Chromosome"/>
</dbReference>
<dbReference type="RefSeq" id="WP_012887530.1">
    <property type="nucleotide sequence ID" value="NC_013595.1"/>
</dbReference>
<evidence type="ECO:0000313" key="2">
    <source>
        <dbReference type="EMBL" id="ACZ83784.1"/>
    </source>
</evidence>
<gene>
    <name evidence="2" type="ordered locus">Sros_0769</name>
</gene>
<dbReference type="AlphaFoldDB" id="D2B671"/>
<dbReference type="HOGENOM" id="CLU_009098_5_3_11"/>
<dbReference type="KEGG" id="sro:Sros_0769"/>